<evidence type="ECO:0000256" key="9">
    <source>
        <dbReference type="ARBA" id="ARBA00037697"/>
    </source>
</evidence>
<dbReference type="GO" id="GO:0007389">
    <property type="term" value="P:pattern specification process"/>
    <property type="evidence" value="ECO:0007669"/>
    <property type="project" value="UniProtKB-ARBA"/>
</dbReference>
<dbReference type="PROSITE" id="PS50863">
    <property type="entry name" value="B3"/>
    <property type="match status" value="1"/>
</dbReference>
<dbReference type="GO" id="GO:0003677">
    <property type="term" value="F:DNA binding"/>
    <property type="evidence" value="ECO:0007669"/>
    <property type="project" value="UniProtKB-KW"/>
</dbReference>
<name>S8D3T9_9LAMI</name>
<keyword evidence="4 10" id="KW-0805">Transcription regulation</keyword>
<dbReference type="Gene3D" id="2.40.330.10">
    <property type="entry name" value="DNA-binding pseudobarrel domain"/>
    <property type="match status" value="1"/>
</dbReference>
<dbReference type="InterPro" id="IPR053793">
    <property type="entry name" value="PB1-like"/>
</dbReference>
<dbReference type="FunFam" id="2.30.30.1040:FF:000002">
    <property type="entry name" value="Auxin response factor"/>
    <property type="match status" value="1"/>
</dbReference>
<dbReference type="CDD" id="cd10017">
    <property type="entry name" value="B3_DNA"/>
    <property type="match status" value="1"/>
</dbReference>
<comment type="function">
    <text evidence="9">Auxin response factors (ARFs) are transcriptional factors that bind specifically to the DNA sequence 5'-TGTCTC-3' found in the auxin-responsive promoter elements (AuxREs). Could act as transcriptional activator or repressor. Formation of heterodimers with Aux/IAA proteins may alter their ability to modulate early auxin response genes expression.</text>
</comment>
<dbReference type="PROSITE" id="PS51745">
    <property type="entry name" value="PB1"/>
    <property type="match status" value="1"/>
</dbReference>
<gene>
    <name evidence="14" type="ORF">M569_00669</name>
</gene>
<comment type="similarity">
    <text evidence="2 10">Belongs to the ARF family.</text>
</comment>
<dbReference type="SMART" id="SM01019">
    <property type="entry name" value="B3"/>
    <property type="match status" value="1"/>
</dbReference>
<evidence type="ECO:0000256" key="11">
    <source>
        <dbReference type="SAM" id="MobiDB-lite"/>
    </source>
</evidence>
<dbReference type="InterPro" id="IPR003340">
    <property type="entry name" value="B3_DNA-bd"/>
</dbReference>
<evidence type="ECO:0000313" key="14">
    <source>
        <dbReference type="EMBL" id="EPS74085.1"/>
    </source>
</evidence>
<accession>S8D3T9</accession>
<dbReference type="InterPro" id="IPR010525">
    <property type="entry name" value="ARF_dom"/>
</dbReference>
<keyword evidence="7 10" id="KW-0539">Nucleus</keyword>
<feature type="region of interest" description="Disordered" evidence="11">
    <location>
        <begin position="88"/>
        <end position="111"/>
    </location>
</feature>
<dbReference type="OrthoDB" id="1906869at2759"/>
<dbReference type="Pfam" id="PF06507">
    <property type="entry name" value="ARF_AD"/>
    <property type="match status" value="1"/>
</dbReference>
<dbReference type="Pfam" id="PF02362">
    <property type="entry name" value="B3"/>
    <property type="match status" value="1"/>
</dbReference>
<evidence type="ECO:0000256" key="10">
    <source>
        <dbReference type="RuleBase" id="RU004561"/>
    </source>
</evidence>
<evidence type="ECO:0000256" key="5">
    <source>
        <dbReference type="ARBA" id="ARBA00023125"/>
    </source>
</evidence>
<evidence type="ECO:0000256" key="1">
    <source>
        <dbReference type="ARBA" id="ARBA00004123"/>
    </source>
</evidence>
<feature type="non-terminal residue" evidence="14">
    <location>
        <position position="604"/>
    </location>
</feature>
<protein>
    <recommendedName>
        <fullName evidence="10">Auxin response factor</fullName>
    </recommendedName>
</protein>
<comment type="caution">
    <text evidence="14">The sequence shown here is derived from an EMBL/GenBank/DDBJ whole genome shotgun (WGS) entry which is preliminary data.</text>
</comment>
<dbReference type="InterPro" id="IPR044835">
    <property type="entry name" value="ARF_plant"/>
</dbReference>
<evidence type="ECO:0000256" key="8">
    <source>
        <dbReference type="ARBA" id="ARBA00023294"/>
    </source>
</evidence>
<evidence type="ECO:0000259" key="12">
    <source>
        <dbReference type="PROSITE" id="PS50863"/>
    </source>
</evidence>
<comment type="subunit">
    <text evidence="3 10">Homodimers and heterodimers.</text>
</comment>
<dbReference type="PANTHER" id="PTHR31384:SF39">
    <property type="entry name" value="AUXIN RESPONSE FACTOR"/>
    <property type="match status" value="1"/>
</dbReference>
<evidence type="ECO:0000259" key="13">
    <source>
        <dbReference type="PROSITE" id="PS51745"/>
    </source>
</evidence>
<dbReference type="Gene3D" id="2.30.30.1040">
    <property type="match status" value="1"/>
</dbReference>
<feature type="domain" description="PB1" evidence="13">
    <location>
        <begin position="528"/>
        <end position="603"/>
    </location>
</feature>
<dbReference type="GO" id="GO:0048829">
    <property type="term" value="P:root cap development"/>
    <property type="evidence" value="ECO:0007669"/>
    <property type="project" value="UniProtKB-ARBA"/>
</dbReference>
<organism evidence="14 15">
    <name type="scientific">Genlisea aurea</name>
    <dbReference type="NCBI Taxonomy" id="192259"/>
    <lineage>
        <taxon>Eukaryota</taxon>
        <taxon>Viridiplantae</taxon>
        <taxon>Streptophyta</taxon>
        <taxon>Embryophyta</taxon>
        <taxon>Tracheophyta</taxon>
        <taxon>Spermatophyta</taxon>
        <taxon>Magnoliopsida</taxon>
        <taxon>eudicotyledons</taxon>
        <taxon>Gunneridae</taxon>
        <taxon>Pentapetalae</taxon>
        <taxon>asterids</taxon>
        <taxon>lamiids</taxon>
        <taxon>Lamiales</taxon>
        <taxon>Lentibulariaceae</taxon>
        <taxon>Genlisea</taxon>
    </lineage>
</organism>
<keyword evidence="5 10" id="KW-0238">DNA-binding</keyword>
<evidence type="ECO:0000256" key="7">
    <source>
        <dbReference type="ARBA" id="ARBA00023242"/>
    </source>
</evidence>
<evidence type="ECO:0000313" key="15">
    <source>
        <dbReference type="Proteomes" id="UP000015453"/>
    </source>
</evidence>
<feature type="non-terminal residue" evidence="14">
    <location>
        <position position="1"/>
    </location>
</feature>
<keyword evidence="8 10" id="KW-0927">Auxin signaling pathway</keyword>
<dbReference type="Gene3D" id="3.10.20.90">
    <property type="entry name" value="Phosphatidylinositol 3-kinase Catalytic Subunit, Chain A, domain 1"/>
    <property type="match status" value="1"/>
</dbReference>
<reference evidence="14 15" key="1">
    <citation type="journal article" date="2013" name="BMC Genomics">
        <title>The miniature genome of a carnivorous plant Genlisea aurea contains a low number of genes and short non-coding sequences.</title>
        <authorList>
            <person name="Leushkin E.V."/>
            <person name="Sutormin R.A."/>
            <person name="Nabieva E.R."/>
            <person name="Penin A.A."/>
            <person name="Kondrashov A.S."/>
            <person name="Logacheva M.D."/>
        </authorList>
    </citation>
    <scope>NUCLEOTIDE SEQUENCE [LARGE SCALE GENOMIC DNA]</scope>
</reference>
<dbReference type="GO" id="GO:0006355">
    <property type="term" value="P:regulation of DNA-templated transcription"/>
    <property type="evidence" value="ECO:0007669"/>
    <property type="project" value="InterPro"/>
</dbReference>
<dbReference type="AlphaFoldDB" id="S8D3T9"/>
<proteinExistence type="inferred from homology"/>
<feature type="domain" description="TF-B3" evidence="12">
    <location>
        <begin position="108"/>
        <end position="210"/>
    </location>
</feature>
<evidence type="ECO:0000256" key="4">
    <source>
        <dbReference type="ARBA" id="ARBA00023015"/>
    </source>
</evidence>
<sequence>LDPQLWQACAGNMVQIPVINSSVFYFPQGHSEHASENVDFSKCPRVSSYIPCRVSAVKFLADHDTDEVFAKIRLIPVDRSEFSFDDGESVSVMGSENQDKSSSSSSSFAKTLTQSDANNGGGFSVPRYCAETIFPRLDYTADPPVQSILARDVHGQVWKFRHIYRGTPRRHLLTTGWSTFVNSKNLVAGDSIVFMRGEAGDLCIGIRRAKKVFEARSGWNASSNNSGGIMGGVFSSLIRDDETAANNGSSRRRKVKAEDVVQAVTLAANRQAFEVVYYPRASTPEFCVNASLVRAAMTVRWVAGMRFKMAFETEDSSRISWFMGTITAVQVADPNRWPDSPWRLLVVNWDEPELLQNVKRVSPWLVELATTNVHGFPISSFSPPRKKVRLSSADSQDFSFHHHFVVPPPAHHRHHHHHQHHEMLSLSGNNATTIAPSGIQGARHGYSTTPVFKQYPSGAAVSQRGDESVSCLLRVGNHPDHPAAKPFLLFGQTILTDEQMMRSNDDDEDEKRGFDLNHRDRECEQQQRCEVLVESEDLVGRSLDLGSVGSYGELREKVEAAFGEANDGSSIVYSDENGAVRQLGDEPFIAFKRSARRLTILSGT</sequence>
<dbReference type="SUPFAM" id="SSF101936">
    <property type="entry name" value="DNA-binding pseudobarrel domain"/>
    <property type="match status" value="1"/>
</dbReference>
<dbReference type="PANTHER" id="PTHR31384">
    <property type="entry name" value="AUXIN RESPONSE FACTOR 4-RELATED"/>
    <property type="match status" value="1"/>
</dbReference>
<evidence type="ECO:0000256" key="2">
    <source>
        <dbReference type="ARBA" id="ARBA00007853"/>
    </source>
</evidence>
<dbReference type="Proteomes" id="UP000015453">
    <property type="component" value="Unassembled WGS sequence"/>
</dbReference>
<evidence type="ECO:0000256" key="6">
    <source>
        <dbReference type="ARBA" id="ARBA00023163"/>
    </source>
</evidence>
<dbReference type="GO" id="GO:0051301">
    <property type="term" value="P:cell division"/>
    <property type="evidence" value="ECO:0007669"/>
    <property type="project" value="UniProtKB-ARBA"/>
</dbReference>
<dbReference type="InterPro" id="IPR015300">
    <property type="entry name" value="DNA-bd_pseudobarrel_sf"/>
</dbReference>
<dbReference type="GO" id="GO:0009734">
    <property type="term" value="P:auxin-activated signaling pathway"/>
    <property type="evidence" value="ECO:0007669"/>
    <property type="project" value="UniProtKB-KW"/>
</dbReference>
<dbReference type="FunFam" id="2.40.330.10:FF:000001">
    <property type="entry name" value="Auxin response factor"/>
    <property type="match status" value="1"/>
</dbReference>
<keyword evidence="6 10" id="KW-0804">Transcription</keyword>
<evidence type="ECO:0000256" key="3">
    <source>
        <dbReference type="ARBA" id="ARBA00011726"/>
    </source>
</evidence>
<dbReference type="EMBL" id="AUSU01000189">
    <property type="protein sequence ID" value="EPS74085.1"/>
    <property type="molecule type" value="Genomic_DNA"/>
</dbReference>
<dbReference type="GO" id="GO:0005634">
    <property type="term" value="C:nucleus"/>
    <property type="evidence" value="ECO:0007669"/>
    <property type="project" value="UniProtKB-SubCell"/>
</dbReference>
<keyword evidence="15" id="KW-1185">Reference proteome</keyword>
<comment type="subcellular location">
    <subcellularLocation>
        <location evidence="1 10">Nucleus</location>
    </subcellularLocation>
</comment>